<evidence type="ECO:0000256" key="2">
    <source>
        <dbReference type="SAM" id="Phobius"/>
    </source>
</evidence>
<accession>A0A939BH58</accession>
<reference evidence="3" key="2">
    <citation type="journal article" date="2021" name="Sci. Rep.">
        <title>The distribution of antibiotic resistance genes in chicken gut microbiota commensals.</title>
        <authorList>
            <person name="Juricova H."/>
            <person name="Matiasovicova J."/>
            <person name="Kubasova T."/>
            <person name="Cejkova D."/>
            <person name="Rychlik I."/>
        </authorList>
    </citation>
    <scope>NUCLEOTIDE SEQUENCE</scope>
    <source>
        <strain evidence="3">An582</strain>
    </source>
</reference>
<feature type="transmembrane region" description="Helical" evidence="2">
    <location>
        <begin position="51"/>
        <end position="79"/>
    </location>
</feature>
<comment type="caution">
    <text evidence="3">The sequence shown here is derived from an EMBL/GenBank/DDBJ whole genome shotgun (WGS) entry which is preliminary data.</text>
</comment>
<feature type="transmembrane region" description="Helical" evidence="2">
    <location>
        <begin position="21"/>
        <end position="39"/>
    </location>
</feature>
<gene>
    <name evidence="3" type="ORF">H6A20_09240</name>
</gene>
<keyword evidence="2" id="KW-0812">Transmembrane</keyword>
<sequence length="398" mass="43358">MENIYSIKGQLQKVYAAYSKFIDKGVQFLLALVTFYMINHDLGFMEILSNPLITLGLAVICAFLPMIFTVLAAAALILVQMASVSLGIMAVTAAVFLIMFVFYVRFSPRMAVYILLTSLAFLCHIPYVAAVAFGLMAGPSVVIPLICGTVAYYMIDYVETSASALKGGEEGMIGQLMEYLKQVFQNKEMIVMLIALIIVTLLVYQLHRMSVNHAWKTASAAGAVAGIVIVAAGSAMLGVKVSYPELIIGSVAAVVVGLVLELAFFAVDYSRTESVQYEDDEYYYYVKAVPKILVAAPEKTVKRINRRSAGDAQETEIIDTEQIRRKAAPEEDGKTEDEAEQKRPEAGRKKGGHKKAPHAKAGSVTGSITGALADNVDELLLTKRLQEELSLDGDKNNK</sequence>
<dbReference type="AlphaFoldDB" id="A0A939BH58"/>
<protein>
    <submittedName>
        <fullName evidence="3">Uncharacterized protein</fullName>
    </submittedName>
</protein>
<evidence type="ECO:0000256" key="1">
    <source>
        <dbReference type="SAM" id="MobiDB-lite"/>
    </source>
</evidence>
<feature type="transmembrane region" description="Helical" evidence="2">
    <location>
        <begin position="110"/>
        <end position="129"/>
    </location>
</feature>
<keyword evidence="2" id="KW-1133">Transmembrane helix</keyword>
<proteinExistence type="predicted"/>
<reference evidence="3" key="1">
    <citation type="submission" date="2020-08" db="EMBL/GenBank/DDBJ databases">
        <authorList>
            <person name="Cejkova D."/>
            <person name="Kubasova T."/>
            <person name="Jahodarova E."/>
            <person name="Rychlik I."/>
        </authorList>
    </citation>
    <scope>NUCLEOTIDE SEQUENCE</scope>
    <source>
        <strain evidence="3">An582</strain>
    </source>
</reference>
<feature type="transmembrane region" description="Helical" evidence="2">
    <location>
        <begin position="189"/>
        <end position="206"/>
    </location>
</feature>
<feature type="transmembrane region" description="Helical" evidence="2">
    <location>
        <begin position="218"/>
        <end position="240"/>
    </location>
</feature>
<dbReference type="Proteomes" id="UP000705508">
    <property type="component" value="Unassembled WGS sequence"/>
</dbReference>
<feature type="transmembrane region" description="Helical" evidence="2">
    <location>
        <begin position="246"/>
        <end position="267"/>
    </location>
</feature>
<evidence type="ECO:0000313" key="4">
    <source>
        <dbReference type="Proteomes" id="UP000705508"/>
    </source>
</evidence>
<feature type="transmembrane region" description="Helical" evidence="2">
    <location>
        <begin position="136"/>
        <end position="155"/>
    </location>
</feature>
<evidence type="ECO:0000313" key="3">
    <source>
        <dbReference type="EMBL" id="MBM6948833.1"/>
    </source>
</evidence>
<feature type="region of interest" description="Disordered" evidence="1">
    <location>
        <begin position="306"/>
        <end position="368"/>
    </location>
</feature>
<feature type="compositionally biased region" description="Basic residues" evidence="1">
    <location>
        <begin position="349"/>
        <end position="358"/>
    </location>
</feature>
<keyword evidence="2" id="KW-0472">Membrane</keyword>
<name>A0A939BH58_9CLOT</name>
<dbReference type="RefSeq" id="WP_204906836.1">
    <property type="nucleotide sequence ID" value="NZ_JACJKS010000012.1"/>
</dbReference>
<organism evidence="3 4">
    <name type="scientific">Mordavella massiliensis</name>
    <dbReference type="NCBI Taxonomy" id="1871024"/>
    <lineage>
        <taxon>Bacteria</taxon>
        <taxon>Bacillati</taxon>
        <taxon>Bacillota</taxon>
        <taxon>Clostridia</taxon>
        <taxon>Eubacteriales</taxon>
        <taxon>Clostridiaceae</taxon>
        <taxon>Mordavella</taxon>
    </lineage>
</organism>
<feature type="compositionally biased region" description="Basic and acidic residues" evidence="1">
    <location>
        <begin position="321"/>
        <end position="332"/>
    </location>
</feature>
<feature type="transmembrane region" description="Helical" evidence="2">
    <location>
        <begin position="86"/>
        <end position="104"/>
    </location>
</feature>
<dbReference type="EMBL" id="JACJKS010000012">
    <property type="protein sequence ID" value="MBM6948833.1"/>
    <property type="molecule type" value="Genomic_DNA"/>
</dbReference>